<name>A0ACA9SJJ1_9GLOM</name>
<accession>A0ACA9SJJ1</accession>
<evidence type="ECO:0000313" key="1">
    <source>
        <dbReference type="EMBL" id="CAG8838781.1"/>
    </source>
</evidence>
<keyword evidence="2" id="KW-1185">Reference proteome</keyword>
<comment type="caution">
    <text evidence="1">The sequence shown here is derived from an EMBL/GenBank/DDBJ whole genome shotgun (WGS) entry which is preliminary data.</text>
</comment>
<gene>
    <name evidence="1" type="ORF">RPERSI_LOCUS30806</name>
</gene>
<sequence>MELPLEELRKKKLVNFSQNPFQQNKFVRTNNIGEIIQLFSQFNKEELAEKKEKVSVAGRILRIRSFGNLIFANLVDQTGTIQLKVSKNKDFAELDIGDIIGVKGFICKTDKGELSIEVKEFILLSKCLRPLPDIHYGFNDVEERFRKRYLDFIINSEKREILVIRHKIVKNIRQFLDQREFIEIETPILVSEASGAQAKPFITRHNKLHRDFYLRIATEIPLKKLIV</sequence>
<dbReference type="Proteomes" id="UP000789920">
    <property type="component" value="Unassembled WGS sequence"/>
</dbReference>
<proteinExistence type="predicted"/>
<protein>
    <submittedName>
        <fullName evidence="1">23654_t:CDS:1</fullName>
    </submittedName>
</protein>
<organism evidence="1 2">
    <name type="scientific">Racocetra persica</name>
    <dbReference type="NCBI Taxonomy" id="160502"/>
    <lineage>
        <taxon>Eukaryota</taxon>
        <taxon>Fungi</taxon>
        <taxon>Fungi incertae sedis</taxon>
        <taxon>Mucoromycota</taxon>
        <taxon>Glomeromycotina</taxon>
        <taxon>Glomeromycetes</taxon>
        <taxon>Diversisporales</taxon>
        <taxon>Gigasporaceae</taxon>
        <taxon>Racocetra</taxon>
    </lineage>
</organism>
<feature type="non-terminal residue" evidence="1">
    <location>
        <position position="227"/>
    </location>
</feature>
<evidence type="ECO:0000313" key="2">
    <source>
        <dbReference type="Proteomes" id="UP000789920"/>
    </source>
</evidence>
<dbReference type="EMBL" id="CAJVQC010121628">
    <property type="protein sequence ID" value="CAG8838781.1"/>
    <property type="molecule type" value="Genomic_DNA"/>
</dbReference>
<reference evidence="1" key="1">
    <citation type="submission" date="2021-06" db="EMBL/GenBank/DDBJ databases">
        <authorList>
            <person name="Kallberg Y."/>
            <person name="Tangrot J."/>
            <person name="Rosling A."/>
        </authorList>
    </citation>
    <scope>NUCLEOTIDE SEQUENCE</scope>
    <source>
        <strain evidence="1">MA461A</strain>
    </source>
</reference>